<dbReference type="SUPFAM" id="SSF53335">
    <property type="entry name" value="S-adenosyl-L-methionine-dependent methyltransferases"/>
    <property type="match status" value="1"/>
</dbReference>
<accession>A0A7Y9T4K8</accession>
<dbReference type="InterPro" id="IPR029063">
    <property type="entry name" value="SAM-dependent_MTases_sf"/>
</dbReference>
<name>A0A7Y9T4K8_9BACT</name>
<organism evidence="1 2">
    <name type="scientific">Tunturiibacter lichenicola</name>
    <dbReference type="NCBI Taxonomy" id="2051959"/>
    <lineage>
        <taxon>Bacteria</taxon>
        <taxon>Pseudomonadati</taxon>
        <taxon>Acidobacteriota</taxon>
        <taxon>Terriglobia</taxon>
        <taxon>Terriglobales</taxon>
        <taxon>Acidobacteriaceae</taxon>
        <taxon>Tunturiibacter</taxon>
    </lineage>
</organism>
<evidence type="ECO:0000313" key="2">
    <source>
        <dbReference type="Proteomes" id="UP000534186"/>
    </source>
</evidence>
<keyword evidence="1" id="KW-0808">Transferase</keyword>
<dbReference type="AlphaFoldDB" id="A0A7Y9T4K8"/>
<reference evidence="1 2" key="1">
    <citation type="submission" date="2020-07" db="EMBL/GenBank/DDBJ databases">
        <title>Genomic Encyclopedia of Type Strains, Phase IV (KMG-V): Genome sequencing to study the core and pangenomes of soil and plant-associated prokaryotes.</title>
        <authorList>
            <person name="Whitman W."/>
        </authorList>
    </citation>
    <scope>NUCLEOTIDE SEQUENCE [LARGE SCALE GENOMIC DNA]</scope>
    <source>
        <strain evidence="1 2">M8UP30</strain>
    </source>
</reference>
<keyword evidence="1" id="KW-0489">Methyltransferase</keyword>
<dbReference type="Proteomes" id="UP000534186">
    <property type="component" value="Unassembled WGS sequence"/>
</dbReference>
<dbReference type="GO" id="GO:0008168">
    <property type="term" value="F:methyltransferase activity"/>
    <property type="evidence" value="ECO:0007669"/>
    <property type="project" value="UniProtKB-KW"/>
</dbReference>
<dbReference type="NCBIfam" id="TIGR04371">
    <property type="entry name" value="methyltran_NanM"/>
    <property type="match status" value="1"/>
</dbReference>
<gene>
    <name evidence="1" type="ORF">HDF12_003976</name>
</gene>
<dbReference type="GO" id="GO:0032259">
    <property type="term" value="P:methylation"/>
    <property type="evidence" value="ECO:0007669"/>
    <property type="project" value="UniProtKB-KW"/>
</dbReference>
<proteinExistence type="predicted"/>
<dbReference type="EMBL" id="JACCCV010000002">
    <property type="protein sequence ID" value="NYF53577.1"/>
    <property type="molecule type" value="Genomic_DNA"/>
</dbReference>
<dbReference type="Gene3D" id="3.40.50.150">
    <property type="entry name" value="Vaccinia Virus protein VP39"/>
    <property type="match status" value="1"/>
</dbReference>
<sequence>MLKLKHLRHPFQTATAAKSLLGARLSMWRFANHGAHRFKDDDRYDLQNVTEGFKSRIDDSSDDDALLERICTAYIRAVKQQKFAPSAYQATEWWKQVRHRNLGPVIQALLTNDTSTLRGMYQNFFRNPCSAGLLGAPFGMSKAYFGGNIKDVYRKFYLSHVLYRFDYWNAQTDGRFTLHHLAGPGIGNPFGVLIHGTHINVGAEYAHYCAHRIDSMLAPESGTIAEIGGGFGGMAYYLLRDRANLTYVDFDVPESIALISYYLIKAFPKLKFLLYGEDKLTKKAITQADAVLLPMFDLENMPAESVDITFSSHAMSDISPGAMDEYLKHIDRMTKNCFFYIGKQQTSESISGILGRKKDSFKLSDTRTSGWHSHKVSGAGVGGASGMAASTMLEQSYTRIAKPTR</sequence>
<dbReference type="InterPro" id="IPR030807">
    <property type="entry name" value="Methyltran_NanM"/>
</dbReference>
<evidence type="ECO:0000313" key="1">
    <source>
        <dbReference type="EMBL" id="NYF53577.1"/>
    </source>
</evidence>
<protein>
    <submittedName>
        <fullName evidence="1">Putative sugar O-methyltransferase</fullName>
    </submittedName>
</protein>
<comment type="caution">
    <text evidence="1">The sequence shown here is derived from an EMBL/GenBank/DDBJ whole genome shotgun (WGS) entry which is preliminary data.</text>
</comment>